<protein>
    <submittedName>
        <fullName evidence="1">Propanediol utilization protein</fullName>
    </submittedName>
</protein>
<dbReference type="RefSeq" id="WP_135431834.1">
    <property type="nucleotide sequence ID" value="NZ_RPEM01000008.1"/>
</dbReference>
<reference evidence="1 2" key="1">
    <citation type="submission" date="2018-11" db="EMBL/GenBank/DDBJ databases">
        <title>Tabrizicola sp. isolated from sediment of alpine lake.</title>
        <authorList>
            <person name="Liu Z."/>
        </authorList>
    </citation>
    <scope>NUCLEOTIDE SEQUENCE [LARGE SCALE GENOMIC DNA]</scope>
    <source>
        <strain evidence="1 2">DRYC-M-16</strain>
    </source>
</reference>
<accession>A0ABY2KJI0</accession>
<proteinExistence type="predicted"/>
<evidence type="ECO:0000313" key="1">
    <source>
        <dbReference type="EMBL" id="TGD42571.1"/>
    </source>
</evidence>
<keyword evidence="2" id="KW-1185">Reference proteome</keyword>
<sequence length="281" mass="28976">MTAARQDSCANGAPARALHLSGHFGEWMQGRLGPGGPVVLITLPCAVLGVTASMDAGAQNLRGAGLDGPHGAAAAARFIAYLGLDLPYGVRVQACAEAGLGTGVSTASLLALARLARWRGPASMLARACLRAEGASDPLMSRNPERLLWASRQGRALARLPALPAYEVIGGFFGLPRITDPADSAFPDIVDLVPLWKAARDLEGFAALASVSARRSLDLRGPAQDPTADLASRLGALGWIIAHTGAARGLIFAPGRVPDHAAQALRDAGMRGILQFSGGRA</sequence>
<name>A0ABY2KJI0_9RHOB</name>
<comment type="caution">
    <text evidence="1">The sequence shown here is derived from an EMBL/GenBank/DDBJ whole genome shotgun (WGS) entry which is preliminary data.</text>
</comment>
<dbReference type="EMBL" id="RPEM01000008">
    <property type="protein sequence ID" value="TGD42571.1"/>
    <property type="molecule type" value="Genomic_DNA"/>
</dbReference>
<evidence type="ECO:0000313" key="2">
    <source>
        <dbReference type="Proteomes" id="UP000297741"/>
    </source>
</evidence>
<organism evidence="1 2">
    <name type="scientific">Pseudotabrizicola sediminis</name>
    <dbReference type="NCBI Taxonomy" id="2486418"/>
    <lineage>
        <taxon>Bacteria</taxon>
        <taxon>Pseudomonadati</taxon>
        <taxon>Pseudomonadota</taxon>
        <taxon>Alphaproteobacteria</taxon>
        <taxon>Rhodobacterales</taxon>
        <taxon>Paracoccaceae</taxon>
        <taxon>Pseudotabrizicola</taxon>
    </lineage>
</organism>
<gene>
    <name evidence="1" type="ORF">EEB11_12490</name>
</gene>
<dbReference type="Proteomes" id="UP000297741">
    <property type="component" value="Unassembled WGS sequence"/>
</dbReference>